<sequence>MDGPVSRRDTLRLGVGVGVGATTLGLGPITGTGRAATDGVTVATRNCFLGADLVRLLAAAADGPDAVSEAAGDLLATVDRSHVEARLDAVAAELARTEPDLVGIQEAALIRTGPAGGEAADVRYDFRETLLSKLAARNQPYHVVAATVGADFQVPATVAGETRTVRLTDRDLLLARESVSTAEATAGTFDASLSLSRDDGSISVDRGYAVCEATVGEDRLTFCTTHLESASAQTRTTQAAELQSLLADRPDPTVLVGDLNSGPGASTAAYARLTDAFDDAADDAGDTCCHAADLRNADPSLASRIDHVLVRGDLRASDARRVGAEPAARISAGGDRLWPSDHAGVVVTLVPGTTTMTPTPTPTTATETEAEPGTPTRTTTTAAPTADTPTAGTAPGFGVVAAVAALLGGALAARDDD</sequence>
<reference evidence="11 12" key="1">
    <citation type="journal article" date="2019" name="Int. J. Syst. Evol. Microbiol.">
        <title>The Global Catalogue of Microorganisms (GCM) 10K type strain sequencing project: providing services to taxonomists for standard genome sequencing and annotation.</title>
        <authorList>
            <consortium name="The Broad Institute Genomics Platform"/>
            <consortium name="The Broad Institute Genome Sequencing Center for Infectious Disease"/>
            <person name="Wu L."/>
            <person name="Ma J."/>
        </authorList>
    </citation>
    <scope>NUCLEOTIDE SEQUENCE [LARGE SCALE GENOMIC DNA]</scope>
    <source>
        <strain evidence="11 12">GX21</strain>
    </source>
</reference>
<dbReference type="PANTHER" id="PTHR15822:SF4">
    <property type="entry name" value="TYROSYL-DNA PHOSPHODIESTERASE 2"/>
    <property type="match status" value="1"/>
</dbReference>
<evidence type="ECO:0000256" key="7">
    <source>
        <dbReference type="ARBA" id="ARBA00022842"/>
    </source>
</evidence>
<keyword evidence="8" id="KW-0234">DNA repair</keyword>
<evidence type="ECO:0000256" key="5">
    <source>
        <dbReference type="ARBA" id="ARBA00022763"/>
    </source>
</evidence>
<keyword evidence="12" id="KW-1185">Reference proteome</keyword>
<dbReference type="GeneID" id="96952128"/>
<dbReference type="AlphaFoldDB" id="A0ABD5ZT63"/>
<evidence type="ECO:0000256" key="4">
    <source>
        <dbReference type="ARBA" id="ARBA00022723"/>
    </source>
</evidence>
<evidence type="ECO:0000256" key="2">
    <source>
        <dbReference type="ARBA" id="ARBA00001946"/>
    </source>
</evidence>
<evidence type="ECO:0000313" key="12">
    <source>
        <dbReference type="Proteomes" id="UP001596434"/>
    </source>
</evidence>
<keyword evidence="11" id="KW-0255">Endonuclease</keyword>
<dbReference type="Gene3D" id="3.60.10.10">
    <property type="entry name" value="Endonuclease/exonuclease/phosphatase"/>
    <property type="match status" value="1"/>
</dbReference>
<keyword evidence="7" id="KW-0460">Magnesium</keyword>
<dbReference type="RefSeq" id="WP_379701903.1">
    <property type="nucleotide sequence ID" value="NZ_JBHTAT010000001.1"/>
</dbReference>
<dbReference type="InterPro" id="IPR051547">
    <property type="entry name" value="TDP2-like"/>
</dbReference>
<proteinExistence type="predicted"/>
<dbReference type="PANTHER" id="PTHR15822">
    <property type="entry name" value="TRAF AND TNF RECEPTOR-ASSOCIATED PROTEIN"/>
    <property type="match status" value="1"/>
</dbReference>
<evidence type="ECO:0000256" key="6">
    <source>
        <dbReference type="ARBA" id="ARBA00022801"/>
    </source>
</evidence>
<evidence type="ECO:0000313" key="11">
    <source>
        <dbReference type="EMBL" id="MFC7253840.1"/>
    </source>
</evidence>
<evidence type="ECO:0000256" key="8">
    <source>
        <dbReference type="ARBA" id="ARBA00023204"/>
    </source>
</evidence>
<accession>A0ABD5ZT63</accession>
<evidence type="ECO:0000256" key="9">
    <source>
        <dbReference type="SAM" id="MobiDB-lite"/>
    </source>
</evidence>
<comment type="cofactor">
    <cofactor evidence="2">
        <name>Mg(2+)</name>
        <dbReference type="ChEBI" id="CHEBI:18420"/>
    </cofactor>
</comment>
<dbReference type="SUPFAM" id="SSF56219">
    <property type="entry name" value="DNase I-like"/>
    <property type="match status" value="1"/>
</dbReference>
<evidence type="ECO:0000259" key="10">
    <source>
        <dbReference type="Pfam" id="PF03372"/>
    </source>
</evidence>
<dbReference type="GO" id="GO:0016787">
    <property type="term" value="F:hydrolase activity"/>
    <property type="evidence" value="ECO:0007669"/>
    <property type="project" value="UniProtKB-KW"/>
</dbReference>
<dbReference type="GO" id="GO:0006281">
    <property type="term" value="P:DNA repair"/>
    <property type="evidence" value="ECO:0007669"/>
    <property type="project" value="UniProtKB-KW"/>
</dbReference>
<keyword evidence="5" id="KW-0227">DNA damage</keyword>
<dbReference type="InterPro" id="IPR036691">
    <property type="entry name" value="Endo/exonu/phosph_ase_sf"/>
</dbReference>
<dbReference type="Pfam" id="PF03372">
    <property type="entry name" value="Exo_endo_phos"/>
    <property type="match status" value="1"/>
</dbReference>
<evidence type="ECO:0000256" key="1">
    <source>
        <dbReference type="ARBA" id="ARBA00001936"/>
    </source>
</evidence>
<dbReference type="EMBL" id="JBHTAT010000001">
    <property type="protein sequence ID" value="MFC7253840.1"/>
    <property type="molecule type" value="Genomic_DNA"/>
</dbReference>
<feature type="domain" description="Endonuclease/exonuclease/phosphatase" evidence="10">
    <location>
        <begin position="82"/>
        <end position="342"/>
    </location>
</feature>
<protein>
    <submittedName>
        <fullName evidence="11">Endonuclease/exonuclease/phosphatase family protein</fullName>
    </submittedName>
</protein>
<organism evidence="11 12">
    <name type="scientific">Haloplanus litoreus</name>
    <dbReference type="NCBI Taxonomy" id="767515"/>
    <lineage>
        <taxon>Archaea</taxon>
        <taxon>Methanobacteriati</taxon>
        <taxon>Methanobacteriota</taxon>
        <taxon>Stenosarchaea group</taxon>
        <taxon>Halobacteria</taxon>
        <taxon>Halobacteriales</taxon>
        <taxon>Haloferacaceae</taxon>
        <taxon>Haloplanus</taxon>
    </lineage>
</organism>
<dbReference type="GO" id="GO:0046872">
    <property type="term" value="F:metal ion binding"/>
    <property type="evidence" value="ECO:0007669"/>
    <property type="project" value="UniProtKB-KW"/>
</dbReference>
<gene>
    <name evidence="11" type="ORF">ACFQKE_00715</name>
</gene>
<dbReference type="InterPro" id="IPR005135">
    <property type="entry name" value="Endo/exonuclease/phosphatase"/>
</dbReference>
<name>A0ABD5ZT63_9EURY</name>
<keyword evidence="3" id="KW-0540">Nuclease</keyword>
<feature type="region of interest" description="Disordered" evidence="9">
    <location>
        <begin position="352"/>
        <end position="391"/>
    </location>
</feature>
<dbReference type="Proteomes" id="UP001596434">
    <property type="component" value="Unassembled WGS sequence"/>
</dbReference>
<comment type="caution">
    <text evidence="11">The sequence shown here is derived from an EMBL/GenBank/DDBJ whole genome shotgun (WGS) entry which is preliminary data.</text>
</comment>
<comment type="cofactor">
    <cofactor evidence="1">
        <name>Mn(2+)</name>
        <dbReference type="ChEBI" id="CHEBI:29035"/>
    </cofactor>
</comment>
<evidence type="ECO:0000256" key="3">
    <source>
        <dbReference type="ARBA" id="ARBA00022722"/>
    </source>
</evidence>
<dbReference type="GO" id="GO:0004519">
    <property type="term" value="F:endonuclease activity"/>
    <property type="evidence" value="ECO:0007669"/>
    <property type="project" value="UniProtKB-KW"/>
</dbReference>
<keyword evidence="6" id="KW-0378">Hydrolase</keyword>
<keyword evidence="4" id="KW-0479">Metal-binding</keyword>